<dbReference type="Gene3D" id="3.50.30.30">
    <property type="match status" value="1"/>
</dbReference>
<dbReference type="InterPro" id="IPR036852">
    <property type="entry name" value="Peptidase_S8/S53_dom_sf"/>
</dbReference>
<comment type="similarity">
    <text evidence="3">Belongs to the peptidase S8 family.</text>
</comment>
<dbReference type="EMBL" id="LXQA010020526">
    <property type="protein sequence ID" value="MCH91490.1"/>
    <property type="molecule type" value="Genomic_DNA"/>
</dbReference>
<gene>
    <name evidence="8" type="ORF">A2U01_0012417</name>
</gene>
<dbReference type="GO" id="GO:0048046">
    <property type="term" value="C:apoplast"/>
    <property type="evidence" value="ECO:0007669"/>
    <property type="project" value="UniProtKB-SubCell"/>
</dbReference>
<name>A0A392MVC5_9FABA</name>
<accession>A0A392MVC5</accession>
<keyword evidence="4" id="KW-0052">Apoplast</keyword>
<sequence length="210" mass="22600">MHVGHRHAYNLKCPGTGINFSNLTRSAIYSLVFGEEVAAKSTSKTAARNCYPGSLDNKKVAGKIVICVTDDQNITRNIKKLIVQDAGAMGMILIEKENIDVPFDAGLFPFIEVGNLEGYQILKSIKSTKKPTATILTTTEIPRYRPTPIVASFSSRGPSSLTENILKPDVMAPGVSILAALIPKKENVPIGKKPSMFGLKSGTSMACPHV</sequence>
<feature type="domain" description="PA" evidence="7">
    <location>
        <begin position="46"/>
        <end position="98"/>
    </location>
</feature>
<evidence type="ECO:0000256" key="2">
    <source>
        <dbReference type="ARBA" id="ARBA00004271"/>
    </source>
</evidence>
<keyword evidence="9" id="KW-1185">Reference proteome</keyword>
<evidence type="ECO:0000259" key="6">
    <source>
        <dbReference type="Pfam" id="PF00082"/>
    </source>
</evidence>
<comment type="subcellular location">
    <subcellularLocation>
        <location evidence="2">Secreted</location>
        <location evidence="2">Extracellular space</location>
        <location evidence="2">Apoplast</location>
    </subcellularLocation>
</comment>
<feature type="non-terminal residue" evidence="8">
    <location>
        <position position="210"/>
    </location>
</feature>
<dbReference type="InterPro" id="IPR003137">
    <property type="entry name" value="PA_domain"/>
</dbReference>
<reference evidence="8 9" key="1">
    <citation type="journal article" date="2018" name="Front. Plant Sci.">
        <title>Red Clover (Trifolium pratense) and Zigzag Clover (T. medium) - A Picture of Genomic Similarities and Differences.</title>
        <authorList>
            <person name="Dluhosova J."/>
            <person name="Istvanek J."/>
            <person name="Nedelnik J."/>
            <person name="Repkova J."/>
        </authorList>
    </citation>
    <scope>NUCLEOTIDE SEQUENCE [LARGE SCALE GENOMIC DNA]</scope>
    <source>
        <strain evidence="9">cv. 10/8</strain>
        <tissue evidence="8">Leaf</tissue>
    </source>
</reference>
<dbReference type="GO" id="GO:0006508">
    <property type="term" value="P:proteolysis"/>
    <property type="evidence" value="ECO:0007669"/>
    <property type="project" value="UniProtKB-KW"/>
</dbReference>
<feature type="domain" description="Peptidase S8/S53" evidence="6">
    <location>
        <begin position="146"/>
        <end position="210"/>
    </location>
</feature>
<evidence type="ECO:0000313" key="9">
    <source>
        <dbReference type="Proteomes" id="UP000265520"/>
    </source>
</evidence>
<dbReference type="SUPFAM" id="SSF52743">
    <property type="entry name" value="Subtilisin-like"/>
    <property type="match status" value="1"/>
</dbReference>
<proteinExistence type="inferred from homology"/>
<dbReference type="AlphaFoldDB" id="A0A392MVC5"/>
<evidence type="ECO:0000313" key="8">
    <source>
        <dbReference type="EMBL" id="MCH91490.1"/>
    </source>
</evidence>
<evidence type="ECO:0000259" key="7">
    <source>
        <dbReference type="Pfam" id="PF02225"/>
    </source>
</evidence>
<dbReference type="Pfam" id="PF02225">
    <property type="entry name" value="PA"/>
    <property type="match status" value="1"/>
</dbReference>
<keyword evidence="5" id="KW-0732">Signal</keyword>
<dbReference type="GO" id="GO:0004252">
    <property type="term" value="F:serine-type endopeptidase activity"/>
    <property type="evidence" value="ECO:0007669"/>
    <property type="project" value="InterPro"/>
</dbReference>
<dbReference type="Pfam" id="PF00082">
    <property type="entry name" value="Peptidase_S8"/>
    <property type="match status" value="1"/>
</dbReference>
<evidence type="ECO:0000256" key="5">
    <source>
        <dbReference type="ARBA" id="ARBA00022729"/>
    </source>
</evidence>
<dbReference type="PANTHER" id="PTHR10795">
    <property type="entry name" value="PROPROTEIN CONVERTASE SUBTILISIN/KEXIN"/>
    <property type="match status" value="1"/>
</dbReference>
<evidence type="ECO:0000256" key="4">
    <source>
        <dbReference type="ARBA" id="ARBA00022523"/>
    </source>
</evidence>
<dbReference type="InterPro" id="IPR045051">
    <property type="entry name" value="SBT"/>
</dbReference>
<protein>
    <submittedName>
        <fullName evidence="8">Subtilisin-like protease-like</fullName>
    </submittedName>
</protein>
<evidence type="ECO:0000256" key="1">
    <source>
        <dbReference type="ARBA" id="ARBA00002076"/>
    </source>
</evidence>
<comment type="function">
    <text evidence="1">Required for arbuscular mycorrhiza (AM) development during AM symbiosis with AM fungi (e.g. Glomeromycota intraradices).</text>
</comment>
<organism evidence="8 9">
    <name type="scientific">Trifolium medium</name>
    <dbReference type="NCBI Taxonomy" id="97028"/>
    <lineage>
        <taxon>Eukaryota</taxon>
        <taxon>Viridiplantae</taxon>
        <taxon>Streptophyta</taxon>
        <taxon>Embryophyta</taxon>
        <taxon>Tracheophyta</taxon>
        <taxon>Spermatophyta</taxon>
        <taxon>Magnoliopsida</taxon>
        <taxon>eudicotyledons</taxon>
        <taxon>Gunneridae</taxon>
        <taxon>Pentapetalae</taxon>
        <taxon>rosids</taxon>
        <taxon>fabids</taxon>
        <taxon>Fabales</taxon>
        <taxon>Fabaceae</taxon>
        <taxon>Papilionoideae</taxon>
        <taxon>50 kb inversion clade</taxon>
        <taxon>NPAAA clade</taxon>
        <taxon>Hologalegina</taxon>
        <taxon>IRL clade</taxon>
        <taxon>Trifolieae</taxon>
        <taxon>Trifolium</taxon>
    </lineage>
</organism>
<dbReference type="CDD" id="cd02120">
    <property type="entry name" value="PA_subtilisin_like"/>
    <property type="match status" value="1"/>
</dbReference>
<keyword evidence="8" id="KW-0645">Protease</keyword>
<keyword evidence="8" id="KW-0378">Hydrolase</keyword>
<dbReference type="Proteomes" id="UP000265520">
    <property type="component" value="Unassembled WGS sequence"/>
</dbReference>
<dbReference type="InterPro" id="IPR000209">
    <property type="entry name" value="Peptidase_S8/S53_dom"/>
</dbReference>
<comment type="caution">
    <text evidence="8">The sequence shown here is derived from an EMBL/GenBank/DDBJ whole genome shotgun (WGS) entry which is preliminary data.</text>
</comment>
<evidence type="ECO:0000256" key="3">
    <source>
        <dbReference type="ARBA" id="ARBA00011073"/>
    </source>
</evidence>
<dbReference type="GO" id="GO:0009610">
    <property type="term" value="P:response to symbiotic fungus"/>
    <property type="evidence" value="ECO:0007669"/>
    <property type="project" value="UniProtKB-ARBA"/>
</dbReference>